<comment type="caution">
    <text evidence="2">The sequence shown here is derived from an EMBL/GenBank/DDBJ whole genome shotgun (WGS) entry which is preliminary data.</text>
</comment>
<protein>
    <recommendedName>
        <fullName evidence="4">Tellurite resistance TerB family protein</fullName>
    </recommendedName>
</protein>
<feature type="compositionally biased region" description="Gly residues" evidence="1">
    <location>
        <begin position="34"/>
        <end position="45"/>
    </location>
</feature>
<sequence>MSFVGTLAKVAIGVALAKGFQTVSERSRTSGTRTGTGAGTGGLFGGAHSPKTGSQSGGLGGLIEQVTGGGAGGLGGLLGGLTGAAGSRNSGGSVLGGLGDLLGNRAPQGSSVRNFGDMLEGTLANGGRPAQAPTADQEAIAALLLRAMIQAAKSDGEVDEAENQKLVEHLGEISAEERDFVEAEMARPVDVAALVRDVPPGLQAQVYTMSLMAIDLDHQTEAQYLDQLARGLGLDKAAVNSIHDEMGVPTLYT</sequence>
<dbReference type="STRING" id="371731.Rsw2DRAFT_2289"/>
<proteinExistence type="predicted"/>
<dbReference type="Gene3D" id="1.10.3680.10">
    <property type="entry name" value="TerB-like"/>
    <property type="match status" value="1"/>
</dbReference>
<dbReference type="SUPFAM" id="SSF158682">
    <property type="entry name" value="TerB-like"/>
    <property type="match status" value="1"/>
</dbReference>
<dbReference type="CDD" id="cd07178">
    <property type="entry name" value="terB_like_YebE"/>
    <property type="match status" value="1"/>
</dbReference>
<dbReference type="RefSeq" id="WP_008031093.1">
    <property type="nucleotide sequence ID" value="NZ_ACYY01000014.1"/>
</dbReference>
<evidence type="ECO:0000256" key="1">
    <source>
        <dbReference type="SAM" id="MobiDB-lite"/>
    </source>
</evidence>
<dbReference type="InterPro" id="IPR007486">
    <property type="entry name" value="YebE"/>
</dbReference>
<reference evidence="2 3" key="1">
    <citation type="submission" date="2009-08" db="EMBL/GenBank/DDBJ databases">
        <title>The draft genome of Rhodobacter sp. SW2.</title>
        <authorList>
            <consortium name="US DOE Joint Genome Institute (JGI-PGF)"/>
            <person name="Lucas S."/>
            <person name="Copeland A."/>
            <person name="Lapidus A."/>
            <person name="Glavina del Rio T."/>
            <person name="Tice H."/>
            <person name="Bruce D."/>
            <person name="Goodwin L."/>
            <person name="Pitluck S."/>
            <person name="Larimer F."/>
            <person name="Land M.L."/>
            <person name="Hauser L."/>
            <person name="Emerson D."/>
        </authorList>
    </citation>
    <scope>NUCLEOTIDE SEQUENCE [LARGE SCALE GENOMIC DNA]</scope>
    <source>
        <strain evidence="2 3">SW2</strain>
    </source>
</reference>
<dbReference type="EMBL" id="ACYY01000014">
    <property type="protein sequence ID" value="EEW24882.1"/>
    <property type="molecule type" value="Genomic_DNA"/>
</dbReference>
<dbReference type="AlphaFoldDB" id="C8S2L1"/>
<evidence type="ECO:0000313" key="3">
    <source>
        <dbReference type="Proteomes" id="UP000010121"/>
    </source>
</evidence>
<dbReference type="eggNOG" id="COG2979">
    <property type="taxonomic scope" value="Bacteria"/>
</dbReference>
<feature type="region of interest" description="Disordered" evidence="1">
    <location>
        <begin position="23"/>
        <end position="56"/>
    </location>
</feature>
<gene>
    <name evidence="2" type="ORF">Rsw2DRAFT_2289</name>
</gene>
<dbReference type="Pfam" id="PF04391">
    <property type="entry name" value="DUF533"/>
    <property type="match status" value="1"/>
</dbReference>
<dbReference type="InterPro" id="IPR029024">
    <property type="entry name" value="TerB-like"/>
</dbReference>
<dbReference type="Proteomes" id="UP000010121">
    <property type="component" value="Unassembled WGS sequence"/>
</dbReference>
<keyword evidence="3" id="KW-1185">Reference proteome</keyword>
<organism evidence="2 3">
    <name type="scientific">Rhodobacter ferrooxidans</name>
    <dbReference type="NCBI Taxonomy" id="371731"/>
    <lineage>
        <taxon>Bacteria</taxon>
        <taxon>Pseudomonadati</taxon>
        <taxon>Pseudomonadota</taxon>
        <taxon>Alphaproteobacteria</taxon>
        <taxon>Rhodobacterales</taxon>
        <taxon>Rhodobacter group</taxon>
        <taxon>Rhodobacter</taxon>
    </lineage>
</organism>
<dbReference type="OrthoDB" id="7866618at2"/>
<accession>C8S2L1</accession>
<name>C8S2L1_9RHOB</name>
<evidence type="ECO:0008006" key="4">
    <source>
        <dbReference type="Google" id="ProtNLM"/>
    </source>
</evidence>
<evidence type="ECO:0000313" key="2">
    <source>
        <dbReference type="EMBL" id="EEW24882.1"/>
    </source>
</evidence>